<accession>A0A9X4KGX4</accession>
<protein>
    <recommendedName>
        <fullName evidence="3">Tetratricopeptide repeat protein</fullName>
    </recommendedName>
</protein>
<dbReference type="EMBL" id="JAPDHZ010000003">
    <property type="protein sequence ID" value="MDG0791967.1"/>
    <property type="molecule type" value="Genomic_DNA"/>
</dbReference>
<keyword evidence="2" id="KW-1185">Reference proteome</keyword>
<evidence type="ECO:0000313" key="1">
    <source>
        <dbReference type="EMBL" id="MDG0791967.1"/>
    </source>
</evidence>
<dbReference type="AlphaFoldDB" id="A0A9X4KGX4"/>
<proteinExistence type="predicted"/>
<dbReference type="Proteomes" id="UP001153387">
    <property type="component" value="Unassembled WGS sequence"/>
</dbReference>
<comment type="caution">
    <text evidence="1">The sequence shown here is derived from an EMBL/GenBank/DDBJ whole genome shotgun (WGS) entry which is preliminary data.</text>
</comment>
<evidence type="ECO:0000313" key="2">
    <source>
        <dbReference type="Proteomes" id="UP001153387"/>
    </source>
</evidence>
<sequence>MRRILTTLFALVFVLTACGQNRFEKEMRSAKDNLLEGNYTEAKSSLEIALIEDPNNKDALALLEKAKQYILLEEKKEICSGFPKKHTKTLAKLLQN</sequence>
<reference evidence="1 2" key="1">
    <citation type="submission" date="2022-10" db="EMBL/GenBank/DDBJ databases">
        <title>Comparative genomic analysis of Cohnella hashimotonis sp. nov., isolated from the International Space Station.</title>
        <authorList>
            <person name="Simpson A."/>
            <person name="Venkateswaran K."/>
        </authorList>
    </citation>
    <scope>NUCLEOTIDE SEQUENCE [LARGE SCALE GENOMIC DNA]</scope>
    <source>
        <strain evidence="1 2">DSM 18997</strain>
    </source>
</reference>
<evidence type="ECO:0008006" key="3">
    <source>
        <dbReference type="Google" id="ProtNLM"/>
    </source>
</evidence>
<name>A0A9X4KGX4_9BACL</name>
<organism evidence="1 2">
    <name type="scientific">Cohnella ginsengisoli</name>
    <dbReference type="NCBI Taxonomy" id="425004"/>
    <lineage>
        <taxon>Bacteria</taxon>
        <taxon>Bacillati</taxon>
        <taxon>Bacillota</taxon>
        <taxon>Bacilli</taxon>
        <taxon>Bacillales</taxon>
        <taxon>Paenibacillaceae</taxon>
        <taxon>Cohnella</taxon>
    </lineage>
</organism>
<dbReference type="PROSITE" id="PS51257">
    <property type="entry name" value="PROKAR_LIPOPROTEIN"/>
    <property type="match status" value="1"/>
</dbReference>
<dbReference type="RefSeq" id="WP_277565805.1">
    <property type="nucleotide sequence ID" value="NZ_JAPDHZ010000003.1"/>
</dbReference>
<gene>
    <name evidence="1" type="ORF">OMP38_14705</name>
</gene>